<gene>
    <name evidence="1" type="ORF">CLP_2916</name>
</gene>
<dbReference type="Gene3D" id="1.10.3230.30">
    <property type="entry name" value="Phage gp6-like head-tail connector protein"/>
    <property type="match status" value="1"/>
</dbReference>
<dbReference type="Proteomes" id="UP000003081">
    <property type="component" value="Unassembled WGS sequence"/>
</dbReference>
<evidence type="ECO:0000313" key="2">
    <source>
        <dbReference type="Proteomes" id="UP000003081"/>
    </source>
</evidence>
<proteinExistence type="predicted"/>
<dbReference type="AlphaFoldDB" id="C4II32"/>
<dbReference type="EMBL" id="ACOM01000005">
    <property type="protein sequence ID" value="EEP54207.1"/>
    <property type="molecule type" value="Genomic_DNA"/>
</dbReference>
<sequence length="94" mass="10680">MKVSEMTLDDIKNYIRLDSDDDDSFLDAVLIGAISFIRSYTGLTDAQIDEKEELTLPVYVLCAEMYDNRQFTIDKGTLNPIIKSILSMHCVNLL</sequence>
<dbReference type="RefSeq" id="WP_003415162.1">
    <property type="nucleotide sequence ID" value="NZ_ACOM01000005.1"/>
</dbReference>
<protein>
    <recommendedName>
        <fullName evidence="3">Phage gp6-like head-tail connector protein</fullName>
    </recommendedName>
</protein>
<dbReference type="InterPro" id="IPR021146">
    <property type="entry name" value="Phage_gp6-like_head-tail"/>
</dbReference>
<reference evidence="1 2" key="1">
    <citation type="submission" date="2009-08" db="EMBL/GenBank/DDBJ databases">
        <authorList>
            <person name="Shrivastava S."/>
            <person name="Brinkac L.B."/>
            <person name="Brown J.L."/>
            <person name="Bruce D.B."/>
            <person name="Detter C."/>
            <person name="Green L.D."/>
            <person name="Munk C.A."/>
            <person name="Rogers Y.C."/>
            <person name="Tapia R."/>
            <person name="Sims D.R."/>
            <person name="Smith L.A."/>
            <person name="Smith T.J."/>
            <person name="Sutton G."/>
            <person name="Brettin T."/>
        </authorList>
    </citation>
    <scope>NUCLEOTIDE SEQUENCE [LARGE SCALE GENOMIC DNA]</scope>
    <source>
        <strain evidence="2">E4 str. BoNT E BL5262</strain>
    </source>
</reference>
<evidence type="ECO:0000313" key="1">
    <source>
        <dbReference type="EMBL" id="EEP54207.1"/>
    </source>
</evidence>
<dbReference type="NCBIfam" id="TIGR01560">
    <property type="entry name" value="put_DNA_pack"/>
    <property type="match status" value="1"/>
</dbReference>
<organism evidence="1 2">
    <name type="scientific">Clostridium butyricum E4 str. BoNT E BL5262</name>
    <dbReference type="NCBI Taxonomy" id="632245"/>
    <lineage>
        <taxon>Bacteria</taxon>
        <taxon>Bacillati</taxon>
        <taxon>Bacillota</taxon>
        <taxon>Clostridia</taxon>
        <taxon>Eubacteriales</taxon>
        <taxon>Clostridiaceae</taxon>
        <taxon>Clostridium</taxon>
    </lineage>
</organism>
<evidence type="ECO:0008006" key="3">
    <source>
        <dbReference type="Google" id="ProtNLM"/>
    </source>
</evidence>
<dbReference type="InterPro" id="IPR006450">
    <property type="entry name" value="Phage_HK97_gp6-like"/>
</dbReference>
<dbReference type="eggNOG" id="ENOG502ZHBZ">
    <property type="taxonomic scope" value="Bacteria"/>
</dbReference>
<dbReference type="Pfam" id="PF05135">
    <property type="entry name" value="Phage_connect_1"/>
    <property type="match status" value="1"/>
</dbReference>
<comment type="caution">
    <text evidence="1">The sequence shown here is derived from an EMBL/GenBank/DDBJ whole genome shotgun (WGS) entry which is preliminary data.</text>
</comment>
<keyword evidence="2" id="KW-1185">Reference proteome</keyword>
<accession>C4II32</accession>
<dbReference type="HOGENOM" id="CLU_085951_5_0_9"/>
<name>C4II32_CLOBU</name>
<dbReference type="CDD" id="cd08054">
    <property type="entry name" value="gp6"/>
    <property type="match status" value="1"/>
</dbReference>